<comment type="caution">
    <text evidence="2">The sequence shown here is derived from an EMBL/GenBank/DDBJ whole genome shotgun (WGS) entry which is preliminary data.</text>
</comment>
<reference evidence="2" key="2">
    <citation type="submission" date="2020-09" db="EMBL/GenBank/DDBJ databases">
        <authorList>
            <person name="Sun Q."/>
            <person name="Zhou Y."/>
        </authorList>
    </citation>
    <scope>NUCLEOTIDE SEQUENCE</scope>
    <source>
        <strain evidence="2">CGMCC 1.15179</strain>
    </source>
</reference>
<gene>
    <name evidence="2" type="ORF">GCM10011571_33190</name>
</gene>
<dbReference type="InterPro" id="IPR029058">
    <property type="entry name" value="AB_hydrolase_fold"/>
</dbReference>
<dbReference type="Gene3D" id="3.40.50.1820">
    <property type="entry name" value="alpha/beta hydrolase"/>
    <property type="match status" value="1"/>
</dbReference>
<accession>A0A8J2YEH6</accession>
<organism evidence="2 3">
    <name type="scientific">Marinithermofilum abyssi</name>
    <dbReference type="NCBI Taxonomy" id="1571185"/>
    <lineage>
        <taxon>Bacteria</taxon>
        <taxon>Bacillati</taxon>
        <taxon>Bacillota</taxon>
        <taxon>Bacilli</taxon>
        <taxon>Bacillales</taxon>
        <taxon>Thermoactinomycetaceae</taxon>
        <taxon>Marinithermofilum</taxon>
    </lineage>
</organism>
<evidence type="ECO:0000259" key="1">
    <source>
        <dbReference type="Pfam" id="PF12697"/>
    </source>
</evidence>
<dbReference type="SUPFAM" id="SSF53474">
    <property type="entry name" value="alpha/beta-Hydrolases"/>
    <property type="match status" value="1"/>
</dbReference>
<dbReference type="Pfam" id="PF12697">
    <property type="entry name" value="Abhydrolase_6"/>
    <property type="match status" value="1"/>
</dbReference>
<sequence>MWLLIHSPLTGPAVWEPAAEVLREVGEEVRVPDLHNPSAQGEAYWERHVSTVFQACMGMEEQPVVLAAHSGGGVLLPAIAKKLPHPVKRYLFVDALLPEKGKSRLELFDTPDEAEAFRQAAINGLLPPWTEEDLNGVIADSSRRRMVARELKPLPLAVYEERVPCFQGWPDAPCGYLHFSPVYNSQAAKARERGWPCEHIEGNHFHLVNDPVRVVKRMQEMVKSVVDM</sequence>
<dbReference type="AlphaFoldDB" id="A0A8J2YEH6"/>
<evidence type="ECO:0000313" key="2">
    <source>
        <dbReference type="EMBL" id="GGE28498.1"/>
    </source>
</evidence>
<evidence type="ECO:0000313" key="3">
    <source>
        <dbReference type="Proteomes" id="UP000625210"/>
    </source>
</evidence>
<keyword evidence="3" id="KW-1185">Reference proteome</keyword>
<protein>
    <recommendedName>
        <fullName evidence="1">AB hydrolase-1 domain-containing protein</fullName>
    </recommendedName>
</protein>
<reference evidence="2" key="1">
    <citation type="journal article" date="2014" name="Int. J. Syst. Evol. Microbiol.">
        <title>Complete genome sequence of Corynebacterium casei LMG S-19264T (=DSM 44701T), isolated from a smear-ripened cheese.</title>
        <authorList>
            <consortium name="US DOE Joint Genome Institute (JGI-PGF)"/>
            <person name="Walter F."/>
            <person name="Albersmeier A."/>
            <person name="Kalinowski J."/>
            <person name="Ruckert C."/>
        </authorList>
    </citation>
    <scope>NUCLEOTIDE SEQUENCE</scope>
    <source>
        <strain evidence="2">CGMCC 1.15179</strain>
    </source>
</reference>
<proteinExistence type="predicted"/>
<feature type="domain" description="AB hydrolase-1" evidence="1">
    <location>
        <begin position="3"/>
        <end position="216"/>
    </location>
</feature>
<dbReference type="RefSeq" id="WP_188649002.1">
    <property type="nucleotide sequence ID" value="NZ_BMHQ01000017.1"/>
</dbReference>
<dbReference type="EMBL" id="BMHQ01000017">
    <property type="protein sequence ID" value="GGE28498.1"/>
    <property type="molecule type" value="Genomic_DNA"/>
</dbReference>
<name>A0A8J2YEH6_9BACL</name>
<dbReference type="Proteomes" id="UP000625210">
    <property type="component" value="Unassembled WGS sequence"/>
</dbReference>
<dbReference type="InterPro" id="IPR000073">
    <property type="entry name" value="AB_hydrolase_1"/>
</dbReference>